<protein>
    <recommendedName>
        <fullName evidence="2">DUF7330 domain-containing protein</fullName>
    </recommendedName>
</protein>
<dbReference type="EMBL" id="KN822075">
    <property type="protein sequence ID" value="KIM59348.1"/>
    <property type="molecule type" value="Genomic_DNA"/>
</dbReference>
<dbReference type="Pfam" id="PF24016">
    <property type="entry name" value="DUF7330"/>
    <property type="match status" value="1"/>
</dbReference>
<sequence length="461" mass="49913">MAAPQTNDNQHICAGEKCSECQQQPLMGVELQSAEQHRAQCGRHCGAKRKPLIRRLVAACGKGLLWGIAIAFLWRTSRFLHRHPSPDWSYEEAILISEDPQNLSCVLAHNWTEYAHPPVWSIERFGAKTSFALPANADSLSLLARGSYQHGHVEFVQSTEESDTVDVNVRVAYRFEEAIENAAVCLTGNGKNEYGIGIFTPKRKGRWSGKEGLRFDIQVTLPAGKGGDGLNIKRLETELPNYSQNVADLWKTVSFDHIALSSVNGHVSVDSVTADTGLFTTSNGGISGHFNAESLELVTLNGPIRASVALLNRKGAHPSTLLMHTANGPIDSEVTLTSDVATGGKFDVDASTTNGPVDLKFIKSPVSALLKAKAKSTIGRVKVALAPEYEGYFSGSSVIRDVSLVNRNVEDPEGKGRRREHRAGQSVDGLSVFWVESDGSHAENESSVEASTTISAVEILV</sequence>
<feature type="transmembrane region" description="Helical" evidence="1">
    <location>
        <begin position="56"/>
        <end position="74"/>
    </location>
</feature>
<reference evidence="3 4" key="1">
    <citation type="submission" date="2014-04" db="EMBL/GenBank/DDBJ databases">
        <authorList>
            <consortium name="DOE Joint Genome Institute"/>
            <person name="Kuo A."/>
            <person name="Kohler A."/>
            <person name="Nagy L.G."/>
            <person name="Floudas D."/>
            <person name="Copeland A."/>
            <person name="Barry K.W."/>
            <person name="Cichocki N."/>
            <person name="Veneault-Fourrey C."/>
            <person name="LaButti K."/>
            <person name="Lindquist E.A."/>
            <person name="Lipzen A."/>
            <person name="Lundell T."/>
            <person name="Morin E."/>
            <person name="Murat C."/>
            <person name="Sun H."/>
            <person name="Tunlid A."/>
            <person name="Henrissat B."/>
            <person name="Grigoriev I.V."/>
            <person name="Hibbett D.S."/>
            <person name="Martin F."/>
            <person name="Nordberg H.P."/>
            <person name="Cantor M.N."/>
            <person name="Hua S.X."/>
        </authorList>
    </citation>
    <scope>NUCLEOTIDE SEQUENCE [LARGE SCALE GENOMIC DNA]</scope>
    <source>
        <strain evidence="3 4">Foug A</strain>
    </source>
</reference>
<keyword evidence="1" id="KW-0812">Transmembrane</keyword>
<evidence type="ECO:0000259" key="2">
    <source>
        <dbReference type="Pfam" id="PF24016"/>
    </source>
</evidence>
<keyword evidence="1" id="KW-0472">Membrane</keyword>
<keyword evidence="1" id="KW-1133">Transmembrane helix</keyword>
<evidence type="ECO:0000313" key="4">
    <source>
        <dbReference type="Proteomes" id="UP000053989"/>
    </source>
</evidence>
<dbReference type="InParanoid" id="A0A0C2ZBY3"/>
<evidence type="ECO:0000256" key="1">
    <source>
        <dbReference type="SAM" id="Phobius"/>
    </source>
</evidence>
<dbReference type="AlphaFoldDB" id="A0A0C2ZBY3"/>
<evidence type="ECO:0000313" key="3">
    <source>
        <dbReference type="EMBL" id="KIM59348.1"/>
    </source>
</evidence>
<dbReference type="OrthoDB" id="5570013at2759"/>
<reference evidence="4" key="2">
    <citation type="submission" date="2015-01" db="EMBL/GenBank/DDBJ databases">
        <title>Evolutionary Origins and Diversification of the Mycorrhizal Mutualists.</title>
        <authorList>
            <consortium name="DOE Joint Genome Institute"/>
            <consortium name="Mycorrhizal Genomics Consortium"/>
            <person name="Kohler A."/>
            <person name="Kuo A."/>
            <person name="Nagy L.G."/>
            <person name="Floudas D."/>
            <person name="Copeland A."/>
            <person name="Barry K.W."/>
            <person name="Cichocki N."/>
            <person name="Veneault-Fourrey C."/>
            <person name="LaButti K."/>
            <person name="Lindquist E.A."/>
            <person name="Lipzen A."/>
            <person name="Lundell T."/>
            <person name="Morin E."/>
            <person name="Murat C."/>
            <person name="Riley R."/>
            <person name="Ohm R."/>
            <person name="Sun H."/>
            <person name="Tunlid A."/>
            <person name="Henrissat B."/>
            <person name="Grigoriev I.V."/>
            <person name="Hibbett D.S."/>
            <person name="Martin F."/>
        </authorList>
    </citation>
    <scope>NUCLEOTIDE SEQUENCE [LARGE SCALE GENOMIC DNA]</scope>
    <source>
        <strain evidence="4">Foug A</strain>
    </source>
</reference>
<organism evidence="3 4">
    <name type="scientific">Scleroderma citrinum Foug A</name>
    <dbReference type="NCBI Taxonomy" id="1036808"/>
    <lineage>
        <taxon>Eukaryota</taxon>
        <taxon>Fungi</taxon>
        <taxon>Dikarya</taxon>
        <taxon>Basidiomycota</taxon>
        <taxon>Agaricomycotina</taxon>
        <taxon>Agaricomycetes</taxon>
        <taxon>Agaricomycetidae</taxon>
        <taxon>Boletales</taxon>
        <taxon>Sclerodermatineae</taxon>
        <taxon>Sclerodermataceae</taxon>
        <taxon>Scleroderma</taxon>
    </lineage>
</organism>
<dbReference type="InterPro" id="IPR055754">
    <property type="entry name" value="DUF7330"/>
</dbReference>
<gene>
    <name evidence="3" type="ORF">SCLCIDRAFT_1217913</name>
</gene>
<proteinExistence type="predicted"/>
<dbReference type="Proteomes" id="UP000053989">
    <property type="component" value="Unassembled WGS sequence"/>
</dbReference>
<dbReference type="HOGENOM" id="CLU_037980_1_0_1"/>
<feature type="domain" description="DUF7330" evidence="2">
    <location>
        <begin position="317"/>
        <end position="402"/>
    </location>
</feature>
<accession>A0A0C2ZBY3</accession>
<dbReference type="STRING" id="1036808.A0A0C2ZBY3"/>
<keyword evidence="4" id="KW-1185">Reference proteome</keyword>
<name>A0A0C2ZBY3_9AGAM</name>